<feature type="domain" description="EF-hand" evidence="5">
    <location>
        <begin position="202"/>
        <end position="237"/>
    </location>
</feature>
<feature type="domain" description="EF-hand" evidence="5">
    <location>
        <begin position="166"/>
        <end position="201"/>
    </location>
</feature>
<dbReference type="AlphaFoldDB" id="A0A0M0JW08"/>
<dbReference type="EMBL" id="JWZX01002223">
    <property type="protein sequence ID" value="KOO30452.1"/>
    <property type="molecule type" value="Genomic_DNA"/>
</dbReference>
<dbReference type="InterPro" id="IPR051581">
    <property type="entry name" value="Ca-bind"/>
</dbReference>
<evidence type="ECO:0000313" key="6">
    <source>
        <dbReference type="EMBL" id="KOO30452.1"/>
    </source>
</evidence>
<evidence type="ECO:0000313" key="7">
    <source>
        <dbReference type="Proteomes" id="UP000037460"/>
    </source>
</evidence>
<dbReference type="GO" id="GO:0005509">
    <property type="term" value="F:calcium ion binding"/>
    <property type="evidence" value="ECO:0007669"/>
    <property type="project" value="InterPro"/>
</dbReference>
<evidence type="ECO:0000256" key="3">
    <source>
        <dbReference type="ARBA" id="ARBA00022837"/>
    </source>
</evidence>
<feature type="coiled-coil region" evidence="4">
    <location>
        <begin position="231"/>
        <end position="262"/>
    </location>
</feature>
<dbReference type="PANTHER" id="PTHR34524">
    <property type="entry name" value="CALCYPHOSIN"/>
    <property type="match status" value="1"/>
</dbReference>
<dbReference type="PROSITE" id="PS00018">
    <property type="entry name" value="EF_HAND_1"/>
    <property type="match status" value="2"/>
</dbReference>
<dbReference type="Gene3D" id="1.10.238.10">
    <property type="entry name" value="EF-hand"/>
    <property type="match status" value="2"/>
</dbReference>
<gene>
    <name evidence="6" type="ORF">Ctob_008590</name>
</gene>
<name>A0A0M0JW08_9EUKA</name>
<dbReference type="OrthoDB" id="26525at2759"/>
<dbReference type="Proteomes" id="UP000037460">
    <property type="component" value="Unassembled WGS sequence"/>
</dbReference>
<dbReference type="Pfam" id="PF13833">
    <property type="entry name" value="EF-hand_8"/>
    <property type="match status" value="1"/>
</dbReference>
<keyword evidence="3" id="KW-0106">Calcium</keyword>
<organism evidence="6 7">
    <name type="scientific">Chrysochromulina tobinii</name>
    <dbReference type="NCBI Taxonomy" id="1460289"/>
    <lineage>
        <taxon>Eukaryota</taxon>
        <taxon>Haptista</taxon>
        <taxon>Haptophyta</taxon>
        <taxon>Prymnesiophyceae</taxon>
        <taxon>Prymnesiales</taxon>
        <taxon>Chrysochromulinaceae</taxon>
        <taxon>Chrysochromulina</taxon>
    </lineage>
</organism>
<comment type="caution">
    <text evidence="6">The sequence shown here is derived from an EMBL/GenBank/DDBJ whole genome shotgun (WGS) entry which is preliminary data.</text>
</comment>
<evidence type="ECO:0000259" key="5">
    <source>
        <dbReference type="PROSITE" id="PS50222"/>
    </source>
</evidence>
<keyword evidence="2" id="KW-0677">Repeat</keyword>
<keyword evidence="7" id="KW-1185">Reference proteome</keyword>
<keyword evidence="1" id="KW-0479">Metal-binding</keyword>
<dbReference type="SUPFAM" id="SSF47473">
    <property type="entry name" value="EF-hand"/>
    <property type="match status" value="1"/>
</dbReference>
<feature type="domain" description="EF-hand" evidence="5">
    <location>
        <begin position="29"/>
        <end position="57"/>
    </location>
</feature>
<proteinExistence type="predicted"/>
<dbReference type="Pfam" id="PF13202">
    <property type="entry name" value="EF-hand_5"/>
    <property type="match status" value="1"/>
</dbReference>
<evidence type="ECO:0000256" key="2">
    <source>
        <dbReference type="ARBA" id="ARBA00022737"/>
    </source>
</evidence>
<sequence length="287" mass="32077">MVLGSKDRKKEIKHLIVKNIVSKGKAGIEMMHKWDKNNDGEINKTEFRSGVRGLQPNGLGMIEIPATDVDSVFEELDSLTAHPGKQPGVLNLKYLDETFQKIKQMAIEEEKLLEEIKQTIDNLNERADAAESVAKLTEECETSSKALDDKCSKLPADVQLGAVMVRKGLKVVDILIKWDENGDGELDAEEFRHHARELGVIASDAAFDDVFNSFDRKREGSLDTQQLKGMLRSLQEMAKSSAADLEKQQKALEVLMKKVKKEQMILAVQNAKEMRQAAEMAARKAAE</sequence>
<dbReference type="InterPro" id="IPR011992">
    <property type="entry name" value="EF-hand-dom_pair"/>
</dbReference>
<protein>
    <recommendedName>
        <fullName evidence="5">EF-hand domain-containing protein</fullName>
    </recommendedName>
</protein>
<evidence type="ECO:0000256" key="1">
    <source>
        <dbReference type="ARBA" id="ARBA00022723"/>
    </source>
</evidence>
<keyword evidence="4" id="KW-0175">Coiled coil</keyword>
<dbReference type="PROSITE" id="PS50222">
    <property type="entry name" value="EF_HAND_2"/>
    <property type="match status" value="3"/>
</dbReference>
<dbReference type="SMART" id="SM00054">
    <property type="entry name" value="EFh"/>
    <property type="match status" value="3"/>
</dbReference>
<dbReference type="InterPro" id="IPR018247">
    <property type="entry name" value="EF_Hand_1_Ca_BS"/>
</dbReference>
<dbReference type="PANTHER" id="PTHR34524:SF6">
    <property type="entry name" value="CALCYPHOSINE LIKE"/>
    <property type="match status" value="1"/>
</dbReference>
<accession>A0A0M0JW08</accession>
<evidence type="ECO:0000256" key="4">
    <source>
        <dbReference type="SAM" id="Coils"/>
    </source>
</evidence>
<dbReference type="InterPro" id="IPR002048">
    <property type="entry name" value="EF_hand_dom"/>
</dbReference>
<feature type="non-terminal residue" evidence="6">
    <location>
        <position position="287"/>
    </location>
</feature>
<feature type="coiled-coil region" evidence="4">
    <location>
        <begin position="95"/>
        <end position="133"/>
    </location>
</feature>
<reference evidence="7" key="1">
    <citation type="journal article" date="2015" name="PLoS Genet.">
        <title>Genome Sequence and Transcriptome Analyses of Chrysochromulina tobin: Metabolic Tools for Enhanced Algal Fitness in the Prominent Order Prymnesiales (Haptophyceae).</title>
        <authorList>
            <person name="Hovde B.T."/>
            <person name="Deodato C.R."/>
            <person name="Hunsperger H.M."/>
            <person name="Ryken S.A."/>
            <person name="Yost W."/>
            <person name="Jha R.K."/>
            <person name="Patterson J."/>
            <person name="Monnat R.J. Jr."/>
            <person name="Barlow S.B."/>
            <person name="Starkenburg S.R."/>
            <person name="Cattolico R.A."/>
        </authorList>
    </citation>
    <scope>NUCLEOTIDE SEQUENCE</scope>
    <source>
        <strain evidence="7">CCMP291</strain>
    </source>
</reference>